<dbReference type="Proteomes" id="UP000257200">
    <property type="component" value="Unplaced"/>
</dbReference>
<feature type="compositionally biased region" description="Basic and acidic residues" evidence="1">
    <location>
        <begin position="43"/>
        <end position="58"/>
    </location>
</feature>
<dbReference type="InParanoid" id="A0A3Q1GHW5"/>
<feature type="compositionally biased region" description="Basic and acidic residues" evidence="1">
    <location>
        <begin position="165"/>
        <end position="179"/>
    </location>
</feature>
<feature type="compositionally biased region" description="Low complexity" evidence="1">
    <location>
        <begin position="371"/>
        <end position="380"/>
    </location>
</feature>
<reference evidence="2" key="2">
    <citation type="submission" date="2025-09" db="UniProtKB">
        <authorList>
            <consortium name="Ensembl"/>
        </authorList>
    </citation>
    <scope>IDENTIFICATION</scope>
</reference>
<name>A0A3Q1GHW5_9TELE</name>
<feature type="region of interest" description="Disordered" evidence="1">
    <location>
        <begin position="14"/>
        <end position="64"/>
    </location>
</feature>
<feature type="compositionally biased region" description="Basic and acidic residues" evidence="1">
    <location>
        <begin position="143"/>
        <end position="152"/>
    </location>
</feature>
<dbReference type="GeneTree" id="ENSGT01030000235020"/>
<feature type="compositionally biased region" description="Polar residues" evidence="1">
    <location>
        <begin position="21"/>
        <end position="42"/>
    </location>
</feature>
<reference evidence="2" key="1">
    <citation type="submission" date="2025-08" db="UniProtKB">
        <authorList>
            <consortium name="Ensembl"/>
        </authorList>
    </citation>
    <scope>IDENTIFICATION</scope>
</reference>
<sequence>MLPCTHSWTWPTRPLSCPSRHPSSTSRCRSGKQNIGPVTSEASENKLYRQQQPHKDNVDSSNQICGDSYLPPGSGYANRYIPYSVGENMSLRQMSVAGKGPAYSHPLLLSSSFYQSSISPKHGLPYGVHPYQNSQETIYPGLEGKDQPEKRSKAQGKFWNAEPYRNQERPDADTVRDESMNQTAKSSGKSVSAVMDDIVCIDLVRDEADEDSSTHKCSSTSTRTEDPFKHGRNHIQDKEPRPLKNETTEQRPDSISLLGGPSYQKLPPTDGLSTRKPADVTPEPPVNQNLNSSETAQIQTEAGSGNGKTDSSVQDHLDLLADEDEGGSRNRRSGLTRRIANSSGYVGDRIKCVTTELYADSSKLSLHRAQRPPTQQAPPLRRTKPMPALQSEIQDGLKVGRSRRLV</sequence>
<feature type="region of interest" description="Disordered" evidence="1">
    <location>
        <begin position="139"/>
        <end position="191"/>
    </location>
</feature>
<protein>
    <submittedName>
        <fullName evidence="2">Uncharacterized protein</fullName>
    </submittedName>
</protein>
<dbReference type="STRING" id="80966.ENSAPOP00000027012"/>
<evidence type="ECO:0000313" key="3">
    <source>
        <dbReference type="Proteomes" id="UP000257200"/>
    </source>
</evidence>
<organism evidence="2 3">
    <name type="scientific">Acanthochromis polyacanthus</name>
    <name type="common">spiny chromis</name>
    <dbReference type="NCBI Taxonomy" id="80966"/>
    <lineage>
        <taxon>Eukaryota</taxon>
        <taxon>Metazoa</taxon>
        <taxon>Chordata</taxon>
        <taxon>Craniata</taxon>
        <taxon>Vertebrata</taxon>
        <taxon>Euteleostomi</taxon>
        <taxon>Actinopterygii</taxon>
        <taxon>Neopterygii</taxon>
        <taxon>Teleostei</taxon>
        <taxon>Neoteleostei</taxon>
        <taxon>Acanthomorphata</taxon>
        <taxon>Ovalentaria</taxon>
        <taxon>Pomacentridae</taxon>
        <taxon>Acanthochromis</taxon>
    </lineage>
</organism>
<dbReference type="Ensembl" id="ENSAPOT00000002286.1">
    <property type="protein sequence ID" value="ENSAPOP00000027012.1"/>
    <property type="gene ID" value="ENSAPOG00000011231.1"/>
</dbReference>
<feature type="compositionally biased region" description="Polar residues" evidence="1">
    <location>
        <begin position="180"/>
        <end position="190"/>
    </location>
</feature>
<feature type="region of interest" description="Disordered" evidence="1">
    <location>
        <begin position="207"/>
        <end position="292"/>
    </location>
</feature>
<dbReference type="AlphaFoldDB" id="A0A3Q1GHW5"/>
<evidence type="ECO:0000256" key="1">
    <source>
        <dbReference type="SAM" id="MobiDB-lite"/>
    </source>
</evidence>
<feature type="compositionally biased region" description="Basic and acidic residues" evidence="1">
    <location>
        <begin position="223"/>
        <end position="252"/>
    </location>
</feature>
<feature type="region of interest" description="Disordered" evidence="1">
    <location>
        <begin position="361"/>
        <end position="406"/>
    </location>
</feature>
<accession>A0A3Q1GHW5</accession>
<keyword evidence="3" id="KW-1185">Reference proteome</keyword>
<evidence type="ECO:0000313" key="2">
    <source>
        <dbReference type="Ensembl" id="ENSAPOP00000027012.1"/>
    </source>
</evidence>
<proteinExistence type="predicted"/>